<evidence type="ECO:0000256" key="3">
    <source>
        <dbReference type="ARBA" id="ARBA00022516"/>
    </source>
</evidence>
<dbReference type="Gene3D" id="2.60.200.40">
    <property type="match status" value="1"/>
</dbReference>
<comment type="caution">
    <text evidence="14">The sequence shown here is derived from an EMBL/GenBank/DDBJ whole genome shotgun (WGS) entry which is preliminary data.</text>
</comment>
<dbReference type="InterPro" id="IPR001206">
    <property type="entry name" value="Diacylglycerol_kinase_cat_dom"/>
</dbReference>
<evidence type="ECO:0000256" key="9">
    <source>
        <dbReference type="ARBA" id="ARBA00022842"/>
    </source>
</evidence>
<dbReference type="GO" id="GO:0005524">
    <property type="term" value="F:ATP binding"/>
    <property type="evidence" value="ECO:0007669"/>
    <property type="project" value="UniProtKB-KW"/>
</dbReference>
<name>A0A846XRK1_9NOCA</name>
<dbReference type="AlphaFoldDB" id="A0A846XRK1"/>
<dbReference type="GO" id="GO:0004143">
    <property type="term" value="F:ATP-dependent diacylglycerol kinase activity"/>
    <property type="evidence" value="ECO:0007669"/>
    <property type="project" value="TreeGrafter"/>
</dbReference>
<dbReference type="InterPro" id="IPR017438">
    <property type="entry name" value="ATP-NAD_kinase_N"/>
</dbReference>
<evidence type="ECO:0000256" key="7">
    <source>
        <dbReference type="ARBA" id="ARBA00022777"/>
    </source>
</evidence>
<dbReference type="InterPro" id="IPR005218">
    <property type="entry name" value="Diacylglycerol/lipid_kinase"/>
</dbReference>
<evidence type="ECO:0000256" key="12">
    <source>
        <dbReference type="ARBA" id="ARBA00023264"/>
    </source>
</evidence>
<evidence type="ECO:0000256" key="4">
    <source>
        <dbReference type="ARBA" id="ARBA00022679"/>
    </source>
</evidence>
<accession>A0A846XRK1</accession>
<reference evidence="14 15" key="1">
    <citation type="submission" date="2020-04" db="EMBL/GenBank/DDBJ databases">
        <title>MicrobeNet Type strains.</title>
        <authorList>
            <person name="Nicholson A.C."/>
        </authorList>
    </citation>
    <scope>NUCLEOTIDE SEQUENCE [LARGE SCALE GENOMIC DNA]</scope>
    <source>
        <strain evidence="14 15">JCM 12354</strain>
    </source>
</reference>
<keyword evidence="9" id="KW-0460">Magnesium</keyword>
<keyword evidence="5" id="KW-0479">Metal-binding</keyword>
<dbReference type="SUPFAM" id="SSF111331">
    <property type="entry name" value="NAD kinase/diacylglycerol kinase-like"/>
    <property type="match status" value="1"/>
</dbReference>
<organism evidence="14 15">
    <name type="scientific">Nocardia vermiculata</name>
    <dbReference type="NCBI Taxonomy" id="257274"/>
    <lineage>
        <taxon>Bacteria</taxon>
        <taxon>Bacillati</taxon>
        <taxon>Actinomycetota</taxon>
        <taxon>Actinomycetes</taxon>
        <taxon>Mycobacteriales</taxon>
        <taxon>Nocardiaceae</taxon>
        <taxon>Nocardia</taxon>
    </lineage>
</organism>
<dbReference type="PANTHER" id="PTHR12358:SF106">
    <property type="entry name" value="LIPID KINASE YEGS"/>
    <property type="match status" value="1"/>
</dbReference>
<dbReference type="GO" id="GO:0005886">
    <property type="term" value="C:plasma membrane"/>
    <property type="evidence" value="ECO:0007669"/>
    <property type="project" value="TreeGrafter"/>
</dbReference>
<evidence type="ECO:0000256" key="8">
    <source>
        <dbReference type="ARBA" id="ARBA00022840"/>
    </source>
</evidence>
<proteinExistence type="inferred from homology"/>
<dbReference type="Pfam" id="PF00781">
    <property type="entry name" value="DAGK_cat"/>
    <property type="match status" value="1"/>
</dbReference>
<evidence type="ECO:0000313" key="14">
    <source>
        <dbReference type="EMBL" id="NKY49227.1"/>
    </source>
</evidence>
<gene>
    <name evidence="14" type="ORF">HGA08_03255</name>
</gene>
<comment type="similarity">
    <text evidence="2">Belongs to the diacylglycerol/lipid kinase family.</text>
</comment>
<dbReference type="GO" id="GO:0008654">
    <property type="term" value="P:phospholipid biosynthetic process"/>
    <property type="evidence" value="ECO:0007669"/>
    <property type="project" value="UniProtKB-KW"/>
</dbReference>
<evidence type="ECO:0000256" key="5">
    <source>
        <dbReference type="ARBA" id="ARBA00022723"/>
    </source>
</evidence>
<keyword evidence="12" id="KW-1208">Phospholipid metabolism</keyword>
<keyword evidence="3" id="KW-0444">Lipid biosynthesis</keyword>
<dbReference type="PANTHER" id="PTHR12358">
    <property type="entry name" value="SPHINGOSINE KINASE"/>
    <property type="match status" value="1"/>
</dbReference>
<keyword evidence="7 14" id="KW-0418">Kinase</keyword>
<dbReference type="NCBIfam" id="TIGR00147">
    <property type="entry name" value="YegS/Rv2252/BmrU family lipid kinase"/>
    <property type="match status" value="1"/>
</dbReference>
<evidence type="ECO:0000256" key="6">
    <source>
        <dbReference type="ARBA" id="ARBA00022741"/>
    </source>
</evidence>
<evidence type="ECO:0000256" key="2">
    <source>
        <dbReference type="ARBA" id="ARBA00005983"/>
    </source>
</evidence>
<keyword evidence="8" id="KW-0067">ATP-binding</keyword>
<keyword evidence="4" id="KW-0808">Transferase</keyword>
<dbReference type="InterPro" id="IPR016064">
    <property type="entry name" value="NAD/diacylglycerol_kinase_sf"/>
</dbReference>
<evidence type="ECO:0000313" key="15">
    <source>
        <dbReference type="Proteomes" id="UP000565711"/>
    </source>
</evidence>
<keyword evidence="6" id="KW-0547">Nucleotide-binding</keyword>
<dbReference type="GO" id="GO:0046872">
    <property type="term" value="F:metal ion binding"/>
    <property type="evidence" value="ECO:0007669"/>
    <property type="project" value="UniProtKB-KW"/>
</dbReference>
<dbReference type="Gene3D" id="3.40.50.10330">
    <property type="entry name" value="Probable inorganic polyphosphate/atp-NAD kinase, domain 1"/>
    <property type="match status" value="1"/>
</dbReference>
<evidence type="ECO:0000259" key="13">
    <source>
        <dbReference type="PROSITE" id="PS50146"/>
    </source>
</evidence>
<evidence type="ECO:0000256" key="11">
    <source>
        <dbReference type="ARBA" id="ARBA00023209"/>
    </source>
</evidence>
<dbReference type="SMART" id="SM00046">
    <property type="entry name" value="DAGKc"/>
    <property type="match status" value="1"/>
</dbReference>
<keyword evidence="10" id="KW-0443">Lipid metabolism</keyword>
<sequence>MNTSVSRRQIRSVALVINPHSGHGRGLAAATAAAALFAEHGMRVREIRGADAADTVALVRAAVQSADRPDAVVCAGGDGLVCVTVQALAGTDVALGLLPGGTGNDLARELGVPKGDSRAAAEIVLGGVVRTIDLGVIEEPAGSDGPHPSDPAAVSTLPRPMRFATVAATGFDARVTLRANRMRRPKGSLRYSCAAVPELLGQLAVPFRIELSGGPEGTSPRVIETDAVMVAVGNTRTYGGGMLICPDAILDDGLLDLTVVGAMSRAQLIRMLPALAAGRRVEHPAVTHHRAQAVTVAADVPATADGDPAERLPATFRADPGALSVLVPH</sequence>
<dbReference type="RefSeq" id="WP_067868659.1">
    <property type="nucleotide sequence ID" value="NZ_JAAXOP010000002.1"/>
</dbReference>
<dbReference type="InterPro" id="IPR045540">
    <property type="entry name" value="YegS/DAGK_C"/>
</dbReference>
<dbReference type="InterPro" id="IPR050187">
    <property type="entry name" value="Lipid_Phosphate_FormReg"/>
</dbReference>
<dbReference type="PROSITE" id="PS50146">
    <property type="entry name" value="DAGK"/>
    <property type="match status" value="1"/>
</dbReference>
<feature type="domain" description="DAGKc" evidence="13">
    <location>
        <begin position="8"/>
        <end position="140"/>
    </location>
</feature>
<dbReference type="Pfam" id="PF19279">
    <property type="entry name" value="YegS_C"/>
    <property type="match status" value="1"/>
</dbReference>
<dbReference type="Proteomes" id="UP000565711">
    <property type="component" value="Unassembled WGS sequence"/>
</dbReference>
<evidence type="ECO:0000256" key="10">
    <source>
        <dbReference type="ARBA" id="ARBA00023098"/>
    </source>
</evidence>
<comment type="cofactor">
    <cofactor evidence="1">
        <name>Mg(2+)</name>
        <dbReference type="ChEBI" id="CHEBI:18420"/>
    </cofactor>
</comment>
<protein>
    <submittedName>
        <fullName evidence="14">YegS/Rv2252/BmrU family lipid kinase</fullName>
    </submittedName>
</protein>
<evidence type="ECO:0000256" key="1">
    <source>
        <dbReference type="ARBA" id="ARBA00001946"/>
    </source>
</evidence>
<keyword evidence="15" id="KW-1185">Reference proteome</keyword>
<keyword evidence="11" id="KW-0594">Phospholipid biosynthesis</keyword>
<dbReference type="EMBL" id="JAAXOP010000002">
    <property type="protein sequence ID" value="NKY49227.1"/>
    <property type="molecule type" value="Genomic_DNA"/>
</dbReference>